<feature type="compositionally biased region" description="Basic and acidic residues" evidence="2">
    <location>
        <begin position="1"/>
        <end position="22"/>
    </location>
</feature>
<dbReference type="PANTHER" id="PTHR33481:SF1">
    <property type="entry name" value="ENDONUCLEASE_EXONUCLEASE_PHOSPHATASE DOMAIN-CONTAINING PROTEIN-RELATED"/>
    <property type="match status" value="1"/>
</dbReference>
<protein>
    <recommendedName>
        <fullName evidence="7">Reverse transcriptase</fullName>
    </recommendedName>
</protein>
<dbReference type="SUPFAM" id="SSF53098">
    <property type="entry name" value="Ribonuclease H-like"/>
    <property type="match status" value="1"/>
</dbReference>
<dbReference type="Pfam" id="PF00075">
    <property type="entry name" value="RNase_H"/>
    <property type="match status" value="1"/>
</dbReference>
<feature type="domain" description="Reverse transcriptase" evidence="3">
    <location>
        <begin position="393"/>
        <end position="690"/>
    </location>
</feature>
<dbReference type="Gene3D" id="3.30.420.10">
    <property type="entry name" value="Ribonuclease H-like superfamily/Ribonuclease H"/>
    <property type="match status" value="1"/>
</dbReference>
<dbReference type="SUPFAM" id="SSF56219">
    <property type="entry name" value="DNase I-like"/>
    <property type="match status" value="1"/>
</dbReference>
<dbReference type="InterPro" id="IPR012337">
    <property type="entry name" value="RNaseH-like_sf"/>
</dbReference>
<reference evidence="5 6" key="1">
    <citation type="submission" date="2021-08" db="EMBL/GenBank/DDBJ databases">
        <title>Draft Genome Sequence of Phanerochaete sordida strain YK-624.</title>
        <authorList>
            <person name="Mori T."/>
            <person name="Dohra H."/>
            <person name="Suzuki T."/>
            <person name="Kawagishi H."/>
            <person name="Hirai H."/>
        </authorList>
    </citation>
    <scope>NUCLEOTIDE SEQUENCE [LARGE SCALE GENOMIC DNA]</scope>
    <source>
        <strain evidence="5 6">YK-624</strain>
    </source>
</reference>
<dbReference type="PROSITE" id="PS50879">
    <property type="entry name" value="RNASE_H_1"/>
    <property type="match status" value="1"/>
</dbReference>
<feature type="domain" description="RNase H type-1" evidence="4">
    <location>
        <begin position="919"/>
        <end position="1057"/>
    </location>
</feature>
<accession>A0A9P3GRX2</accession>
<dbReference type="PROSITE" id="PS50878">
    <property type="entry name" value="RT_POL"/>
    <property type="match status" value="1"/>
</dbReference>
<dbReference type="GO" id="GO:0003676">
    <property type="term" value="F:nucleic acid binding"/>
    <property type="evidence" value="ECO:0007669"/>
    <property type="project" value="InterPro"/>
</dbReference>
<dbReference type="Pfam" id="PF00078">
    <property type="entry name" value="RVT_1"/>
    <property type="match status" value="1"/>
</dbReference>
<dbReference type="PANTHER" id="PTHR33481">
    <property type="entry name" value="REVERSE TRANSCRIPTASE"/>
    <property type="match status" value="1"/>
</dbReference>
<evidence type="ECO:0000259" key="4">
    <source>
        <dbReference type="PROSITE" id="PS50879"/>
    </source>
</evidence>
<dbReference type="InterPro" id="IPR036397">
    <property type="entry name" value="RNaseH_sf"/>
</dbReference>
<dbReference type="InterPro" id="IPR000477">
    <property type="entry name" value="RT_dom"/>
</dbReference>
<dbReference type="Gene3D" id="3.60.10.10">
    <property type="entry name" value="Endonuclease/exonuclease/phosphatase"/>
    <property type="match status" value="1"/>
</dbReference>
<dbReference type="InterPro" id="IPR043502">
    <property type="entry name" value="DNA/RNA_pol_sf"/>
</dbReference>
<dbReference type="SUPFAM" id="SSF56672">
    <property type="entry name" value="DNA/RNA polymerases"/>
    <property type="match status" value="1"/>
</dbReference>
<dbReference type="EMBL" id="BPQB01000149">
    <property type="protein sequence ID" value="GJF00388.1"/>
    <property type="molecule type" value="Genomic_DNA"/>
</dbReference>
<gene>
    <name evidence="5" type="ORF">PsYK624_166750</name>
</gene>
<dbReference type="InterPro" id="IPR036691">
    <property type="entry name" value="Endo/exonu/phosph_ase_sf"/>
</dbReference>
<name>A0A9P3GRX2_9APHY</name>
<dbReference type="Proteomes" id="UP000703269">
    <property type="component" value="Unassembled WGS sequence"/>
</dbReference>
<dbReference type="OrthoDB" id="2796134at2759"/>
<feature type="coiled-coil region" evidence="1">
    <location>
        <begin position="190"/>
        <end position="238"/>
    </location>
</feature>
<evidence type="ECO:0000256" key="1">
    <source>
        <dbReference type="SAM" id="Coils"/>
    </source>
</evidence>
<comment type="caution">
    <text evidence="5">The sequence shown here is derived from an EMBL/GenBank/DDBJ whole genome shotgun (WGS) entry which is preliminary data.</text>
</comment>
<evidence type="ECO:0000256" key="2">
    <source>
        <dbReference type="SAM" id="MobiDB-lite"/>
    </source>
</evidence>
<keyword evidence="1" id="KW-0175">Coiled coil</keyword>
<evidence type="ECO:0000259" key="3">
    <source>
        <dbReference type="PROSITE" id="PS50878"/>
    </source>
</evidence>
<proteinExistence type="predicted"/>
<evidence type="ECO:0000313" key="5">
    <source>
        <dbReference type="EMBL" id="GJF00388.1"/>
    </source>
</evidence>
<dbReference type="CDD" id="cd09276">
    <property type="entry name" value="Rnase_HI_RT_non_LTR"/>
    <property type="match status" value="1"/>
</dbReference>
<dbReference type="CDD" id="cd01650">
    <property type="entry name" value="RT_nLTR_like"/>
    <property type="match status" value="1"/>
</dbReference>
<sequence>MAGDFNLRHSRWDPGERPDPHTHPRHRRRTQHVAHSDALIDLAETHLDLRLLNHPDGPSTWHSNNIKLRPGVLDLVWANDEQASRLTVSQDRNRSDHSVLSWTIPIEHEFAPRIGIKYDSDEADAFVREVRKRLGGLPLSYASAADVEHYATYVDHVFTTQWQAHAKPSRQTKYSKSWWNKTCTAASRKLREARATAHEILRQRSAARREAAPNEVLMRDLTQRLQRSRDSVKALQKQFSAAVRTAKRSFFDQRIQDTKPSNIWDLAAWTRPRKQTAAVSIVGHDGRPADTPETLAEAFQNQFTPENPTPVDESILDEFPQHPTREFPPFSQQELRNALQHTSNSSAPGPDQIGWKWLKRIVNDEQEGADGGESHTSRQLPCVAPRLLALYDACVHYAIHPTVFKQSVTVVIPKPNKPDYSKAKAYRPIVLLNCIGKLLEKMIATRLQFDSQRFGIAHPCQFGGTIQHSTTDAGVQLVHNIRQAWRQQIDSSALLFDVSQFFPSVHHALLTGILRRQGFAPTLCDYFANYLSGRRTNFLFNGMTMPPADFSTGVGQGSPLSPILTNLYIAPVLHKWANVNEVAAGNATIQFFVDDGLIHVAAPKSELLDGEEQLDLNAAIISHLFNDLARDLERTGLRVEADKFELMHFRRARTDWSPVHPLGPPVSVSTGGRIVVVEPRNAMRYLGFYLDPALTFREHVRHYAAKACSTVTALRMLGNSVRGLSPRDKRRLYISNVLPVMTYGAQLWWEPHWKGRKWITIELQKAQSRAARWITGAFRTTPIGAMEMAAALLPIRLQINKLMVKACVRLTTLHDGHPLRAHMPEPWRAAVRNITAPFPLHSDDIDMATSPLAHAHRVTAACTEAFSVLHPECRPGDRLLDTHDHRISFHLEAPTKDSEAFGVWKHTIFLPTVNATLDDPHALVLFTDGSKKGKRTGAAWALSTHHELRASGSFGYGKASVYDAEMAALARGLNAVNQHCSPATASLHVFADNKAAAAGILRGAPGPAQMLSVLACKAVRSFLAADSTRTVHIHWCPAHVGIELNELVDQLAKDGLRLHQPEGATITAVHAKARTRATRKWRRDMLSTKYRGHSSMVRESEHSQCSARPPTHLFLAKYGRSPQLMARVVRFTTGHFPHGEFRNKFNLPGRRDCWCGCPLETRDHILYECPLWIRTAAIRQPTADVPQALLFDPDDPLLLQQYAQRVNIDQVASFLRLNPMVATFEWHDVVEKAHSDAALTPAVFDGAYMAQAHSTWRKAAYEDWRRRGRREEDFAVAYSATTVAAKASVHFAARQGEG</sequence>
<feature type="region of interest" description="Disordered" evidence="2">
    <location>
        <begin position="1"/>
        <end position="33"/>
    </location>
</feature>
<evidence type="ECO:0008006" key="7">
    <source>
        <dbReference type="Google" id="ProtNLM"/>
    </source>
</evidence>
<dbReference type="InterPro" id="IPR002156">
    <property type="entry name" value="RNaseH_domain"/>
</dbReference>
<organism evidence="5 6">
    <name type="scientific">Phanerochaete sordida</name>
    <dbReference type="NCBI Taxonomy" id="48140"/>
    <lineage>
        <taxon>Eukaryota</taxon>
        <taxon>Fungi</taxon>
        <taxon>Dikarya</taxon>
        <taxon>Basidiomycota</taxon>
        <taxon>Agaricomycotina</taxon>
        <taxon>Agaricomycetes</taxon>
        <taxon>Polyporales</taxon>
        <taxon>Phanerochaetaceae</taxon>
        <taxon>Phanerochaete</taxon>
    </lineage>
</organism>
<feature type="compositionally biased region" description="Basic residues" evidence="2">
    <location>
        <begin position="23"/>
        <end position="32"/>
    </location>
</feature>
<dbReference type="Pfam" id="PF14529">
    <property type="entry name" value="Exo_endo_phos_2"/>
    <property type="match status" value="1"/>
</dbReference>
<dbReference type="InterPro" id="IPR005135">
    <property type="entry name" value="Endo/exonuclease/phosphatase"/>
</dbReference>
<keyword evidence="6" id="KW-1185">Reference proteome</keyword>
<evidence type="ECO:0000313" key="6">
    <source>
        <dbReference type="Proteomes" id="UP000703269"/>
    </source>
</evidence>
<dbReference type="GO" id="GO:0004523">
    <property type="term" value="F:RNA-DNA hybrid ribonuclease activity"/>
    <property type="evidence" value="ECO:0007669"/>
    <property type="project" value="InterPro"/>
</dbReference>